<protein>
    <recommendedName>
        <fullName evidence="2">SPOR domain-containing protein</fullName>
    </recommendedName>
</protein>
<evidence type="ECO:0000256" key="1">
    <source>
        <dbReference type="SAM" id="Phobius"/>
    </source>
</evidence>
<feature type="transmembrane region" description="Helical" evidence="1">
    <location>
        <begin position="16"/>
        <end position="37"/>
    </location>
</feature>
<dbReference type="AlphaFoldDB" id="A0A381RPK7"/>
<dbReference type="GO" id="GO:0042834">
    <property type="term" value="F:peptidoglycan binding"/>
    <property type="evidence" value="ECO:0007669"/>
    <property type="project" value="InterPro"/>
</dbReference>
<keyword evidence="1" id="KW-1133">Transmembrane helix</keyword>
<accession>A0A381RPK7</accession>
<name>A0A381RPK7_9ZZZZ</name>
<keyword evidence="1" id="KW-0812">Transmembrane</keyword>
<dbReference type="Pfam" id="PF05036">
    <property type="entry name" value="SPOR"/>
    <property type="match status" value="1"/>
</dbReference>
<reference evidence="3" key="1">
    <citation type="submission" date="2018-05" db="EMBL/GenBank/DDBJ databases">
        <authorList>
            <person name="Lanie J.A."/>
            <person name="Ng W.-L."/>
            <person name="Kazmierczak K.M."/>
            <person name="Andrzejewski T.M."/>
            <person name="Davidsen T.M."/>
            <person name="Wayne K.J."/>
            <person name="Tettelin H."/>
            <person name="Glass J.I."/>
            <person name="Rusch D."/>
            <person name="Podicherti R."/>
            <person name="Tsui H.-C.T."/>
            <person name="Winkler M.E."/>
        </authorList>
    </citation>
    <scope>NUCLEOTIDE SEQUENCE</scope>
</reference>
<dbReference type="SUPFAM" id="SSF110997">
    <property type="entry name" value="Sporulation related repeat"/>
    <property type="match status" value="1"/>
</dbReference>
<sequence>MSDDGFHEISLNGKTLVFIFMATTVLLVVTFLLGVMVGRGARELQGLNTEIPTTDVVEEDLLEEFEVAPEVVLPEDETVQMGDLSYPGRLTSPDVMQESVNPDSDLIEEVLPSEAESIITQQPPLTSSSLESVKVGFTVQVTAVRSRQDAEAMLEQLLSDDYPAYLLEPNAPAELYRVRVGRNLDQKEAGDMRQRLEEAQFPAWITRY</sequence>
<dbReference type="InterPro" id="IPR007730">
    <property type="entry name" value="SPOR-like_dom"/>
</dbReference>
<organism evidence="3">
    <name type="scientific">marine metagenome</name>
    <dbReference type="NCBI Taxonomy" id="408172"/>
    <lineage>
        <taxon>unclassified sequences</taxon>
        <taxon>metagenomes</taxon>
        <taxon>ecological metagenomes</taxon>
    </lineage>
</organism>
<dbReference type="EMBL" id="UINC01002180">
    <property type="protein sequence ID" value="SUZ93832.1"/>
    <property type="molecule type" value="Genomic_DNA"/>
</dbReference>
<feature type="domain" description="SPOR" evidence="2">
    <location>
        <begin position="131"/>
        <end position="208"/>
    </location>
</feature>
<dbReference type="Gene3D" id="3.30.70.1070">
    <property type="entry name" value="Sporulation related repeat"/>
    <property type="match status" value="1"/>
</dbReference>
<proteinExistence type="predicted"/>
<gene>
    <name evidence="3" type="ORF">METZ01_LOCUS46686</name>
</gene>
<dbReference type="PROSITE" id="PS51724">
    <property type="entry name" value="SPOR"/>
    <property type="match status" value="1"/>
</dbReference>
<evidence type="ECO:0000313" key="3">
    <source>
        <dbReference type="EMBL" id="SUZ93832.1"/>
    </source>
</evidence>
<dbReference type="InterPro" id="IPR036680">
    <property type="entry name" value="SPOR-like_sf"/>
</dbReference>
<keyword evidence="1" id="KW-0472">Membrane</keyword>
<evidence type="ECO:0000259" key="2">
    <source>
        <dbReference type="PROSITE" id="PS51724"/>
    </source>
</evidence>